<dbReference type="AlphaFoldDB" id="A0A368XA92"/>
<keyword evidence="1" id="KW-0812">Transmembrane</keyword>
<evidence type="ECO:0000313" key="3">
    <source>
        <dbReference type="Proteomes" id="UP000252585"/>
    </source>
</evidence>
<keyword evidence="1" id="KW-1133">Transmembrane helix</keyword>
<dbReference type="EMBL" id="QPJJ01000015">
    <property type="protein sequence ID" value="RCW63928.1"/>
    <property type="molecule type" value="Genomic_DNA"/>
</dbReference>
<dbReference type="InterPro" id="IPR019649">
    <property type="entry name" value="DUF2512"/>
</dbReference>
<dbReference type="OrthoDB" id="2111682at2"/>
<evidence type="ECO:0000313" key="2">
    <source>
        <dbReference type="EMBL" id="RCW63928.1"/>
    </source>
</evidence>
<gene>
    <name evidence="2" type="ORF">DFR57_11553</name>
</gene>
<dbReference type="Proteomes" id="UP000252585">
    <property type="component" value="Unassembled WGS sequence"/>
</dbReference>
<accession>A0A368XA92</accession>
<organism evidence="2 3">
    <name type="scientific">Saliterribacillus persicus</name>
    <dbReference type="NCBI Taxonomy" id="930114"/>
    <lineage>
        <taxon>Bacteria</taxon>
        <taxon>Bacillati</taxon>
        <taxon>Bacillota</taxon>
        <taxon>Bacilli</taxon>
        <taxon>Bacillales</taxon>
        <taxon>Bacillaceae</taxon>
        <taxon>Saliterribacillus</taxon>
    </lineage>
</organism>
<protein>
    <submittedName>
        <fullName evidence="2">Uncharacterized protein DUF2512</fullName>
    </submittedName>
</protein>
<comment type="caution">
    <text evidence="2">The sequence shown here is derived from an EMBL/GenBank/DDBJ whole genome shotgun (WGS) entry which is preliminary data.</text>
</comment>
<reference evidence="2 3" key="1">
    <citation type="submission" date="2018-07" db="EMBL/GenBank/DDBJ databases">
        <title>Genomic Encyclopedia of Type Strains, Phase IV (KMG-IV): sequencing the most valuable type-strain genomes for metagenomic binning, comparative biology and taxonomic classification.</title>
        <authorList>
            <person name="Goeker M."/>
        </authorList>
    </citation>
    <scope>NUCLEOTIDE SEQUENCE [LARGE SCALE GENOMIC DNA]</scope>
    <source>
        <strain evidence="2 3">DSM 27696</strain>
    </source>
</reference>
<keyword evidence="3" id="KW-1185">Reference proteome</keyword>
<feature type="transmembrane region" description="Helical" evidence="1">
    <location>
        <begin position="33"/>
        <end position="51"/>
    </location>
</feature>
<dbReference type="Pfam" id="PF10710">
    <property type="entry name" value="DUF2512"/>
    <property type="match status" value="1"/>
</dbReference>
<dbReference type="RefSeq" id="WP_114354062.1">
    <property type="nucleotide sequence ID" value="NZ_QPJJ01000015.1"/>
</dbReference>
<feature type="transmembrane region" description="Helical" evidence="1">
    <location>
        <begin position="7"/>
        <end position="27"/>
    </location>
</feature>
<proteinExistence type="predicted"/>
<feature type="transmembrane region" description="Helical" evidence="1">
    <location>
        <begin position="58"/>
        <end position="80"/>
    </location>
</feature>
<feature type="transmembrane region" description="Helical" evidence="1">
    <location>
        <begin position="86"/>
        <end position="104"/>
    </location>
</feature>
<name>A0A368XA92_9BACI</name>
<sequence>MKYITAFIIKFVMITAVLWVVFSLFYGVNFGDVLLISIILTPIAFAADVFVMPKIGNVFAVIGDFALCFLAIWFIGASIFDGMFPLLTAAFLAALVISVGELIYHRYLRNKVYTNVDSSSNYGHTVNFQTEVSEELEPDIRKRKK</sequence>
<evidence type="ECO:0000256" key="1">
    <source>
        <dbReference type="SAM" id="Phobius"/>
    </source>
</evidence>
<keyword evidence="1" id="KW-0472">Membrane</keyword>